<dbReference type="EMBL" id="NTFS01000387">
    <property type="protein sequence ID" value="PAX51481.1"/>
    <property type="molecule type" value="Genomic_DNA"/>
</dbReference>
<accession>A0A2A2TCR0</accession>
<evidence type="ECO:0000256" key="4">
    <source>
        <dbReference type="ARBA" id="ARBA00023136"/>
    </source>
</evidence>
<feature type="transmembrane region" description="Helical" evidence="5">
    <location>
        <begin position="87"/>
        <end position="107"/>
    </location>
</feature>
<feature type="transmembrane region" description="Helical" evidence="5">
    <location>
        <begin position="247"/>
        <end position="265"/>
    </location>
</feature>
<reference evidence="7 8" key="1">
    <citation type="submission" date="2017-08" db="EMBL/GenBank/DDBJ databases">
        <title>Draft genome sequence of filamentous cyanobacterium Calothrix elsteri CCALA 953.</title>
        <authorList>
            <person name="Gagunashvili A.N."/>
            <person name="Elster J."/>
            <person name="Andresson O.S."/>
        </authorList>
    </citation>
    <scope>NUCLEOTIDE SEQUENCE [LARGE SCALE GENOMIC DNA]</scope>
    <source>
        <strain evidence="7 8">CCALA 953</strain>
    </source>
</reference>
<dbReference type="PANTHER" id="PTHR37422">
    <property type="entry name" value="TEICHURONIC ACID BIOSYNTHESIS PROTEIN TUAE"/>
    <property type="match status" value="1"/>
</dbReference>
<name>A0A2A2TCR0_9CYAN</name>
<keyword evidence="8" id="KW-1185">Reference proteome</keyword>
<dbReference type="Proteomes" id="UP000218238">
    <property type="component" value="Unassembled WGS sequence"/>
</dbReference>
<feature type="transmembrane region" description="Helical" evidence="5">
    <location>
        <begin position="64"/>
        <end position="81"/>
    </location>
</feature>
<comment type="caution">
    <text evidence="7">The sequence shown here is derived from an EMBL/GenBank/DDBJ whole genome shotgun (WGS) entry which is preliminary data.</text>
</comment>
<feature type="transmembrane region" description="Helical" evidence="5">
    <location>
        <begin position="351"/>
        <end position="372"/>
    </location>
</feature>
<gene>
    <name evidence="7" type="ORF">CK510_24535</name>
</gene>
<organism evidence="7 8">
    <name type="scientific">Brunnivagina elsteri CCALA 953</name>
    <dbReference type="NCBI Taxonomy" id="987040"/>
    <lineage>
        <taxon>Bacteria</taxon>
        <taxon>Bacillati</taxon>
        <taxon>Cyanobacteriota</taxon>
        <taxon>Cyanophyceae</taxon>
        <taxon>Nostocales</taxon>
        <taxon>Calotrichaceae</taxon>
        <taxon>Brunnivagina</taxon>
    </lineage>
</organism>
<sequence>MIKKKIPSFQPHPNSKLQLPWNALQVGTLIFPLMPAFGAVSIGFAILVTLAFDYKTIIHRPRNWGFGIFSLLLIITTALAHDKISALEGLFNFLPYILLFCASDALIQTPGQLRHLARILVITSIPVVIIGLGQMFLGWTTPETWQNIFGWVIAPGGNPPGRMASSFMYANTLAGYLIITFILAFGLWLEEFGKKGKRQLSISQPLILLSLAVILNFVGLILTNSRNAWAIAIFVAIVYAAYQGWYILVAGVASIATTIILAAFAPKPIAEIFRKVVPTFFWARLNDQMFPDRPIALMRKTQWDFAWNMAQQRPFTGWGLRNFTLLYQEKMHIWLGHPHNFFLMLSAETGIPTTILFISLITWILIAGLQLLRSPQSLEKQDRLIFFSYLLVIIAWVLFNTADVSLFDLRLNALSWLLLGAVSGVIYRCDRLQKLT</sequence>
<feature type="transmembrane region" description="Helical" evidence="5">
    <location>
        <begin position="167"/>
        <end position="189"/>
    </location>
</feature>
<keyword evidence="2 5" id="KW-0812">Transmembrane</keyword>
<feature type="transmembrane region" description="Helical" evidence="5">
    <location>
        <begin position="201"/>
        <end position="221"/>
    </location>
</feature>
<evidence type="ECO:0000313" key="7">
    <source>
        <dbReference type="EMBL" id="PAX51481.1"/>
    </source>
</evidence>
<dbReference type="InterPro" id="IPR007016">
    <property type="entry name" value="O-antigen_ligase-rel_domated"/>
</dbReference>
<keyword evidence="4 5" id="KW-0472">Membrane</keyword>
<dbReference type="RefSeq" id="WP_095724168.1">
    <property type="nucleotide sequence ID" value="NZ_NTFS01000387.1"/>
</dbReference>
<evidence type="ECO:0000313" key="8">
    <source>
        <dbReference type="Proteomes" id="UP000218238"/>
    </source>
</evidence>
<feature type="transmembrane region" description="Helical" evidence="5">
    <location>
        <begin position="384"/>
        <end position="407"/>
    </location>
</feature>
<protein>
    <submittedName>
        <fullName evidence="7">Polymerase</fullName>
    </submittedName>
</protein>
<evidence type="ECO:0000256" key="5">
    <source>
        <dbReference type="SAM" id="Phobius"/>
    </source>
</evidence>
<dbReference type="AlphaFoldDB" id="A0A2A2TCR0"/>
<comment type="subcellular location">
    <subcellularLocation>
        <location evidence="1">Membrane</location>
        <topology evidence="1">Multi-pass membrane protein</topology>
    </subcellularLocation>
</comment>
<proteinExistence type="predicted"/>
<feature type="transmembrane region" description="Helical" evidence="5">
    <location>
        <begin position="29"/>
        <end position="52"/>
    </location>
</feature>
<dbReference type="Pfam" id="PF04932">
    <property type="entry name" value="Wzy_C"/>
    <property type="match status" value="1"/>
</dbReference>
<evidence type="ECO:0000256" key="3">
    <source>
        <dbReference type="ARBA" id="ARBA00022989"/>
    </source>
</evidence>
<dbReference type="OrthoDB" id="547142at2"/>
<evidence type="ECO:0000256" key="2">
    <source>
        <dbReference type="ARBA" id="ARBA00022692"/>
    </source>
</evidence>
<feature type="transmembrane region" description="Helical" evidence="5">
    <location>
        <begin position="227"/>
        <end position="242"/>
    </location>
</feature>
<feature type="transmembrane region" description="Helical" evidence="5">
    <location>
        <begin position="119"/>
        <end position="139"/>
    </location>
</feature>
<dbReference type="InterPro" id="IPR051533">
    <property type="entry name" value="WaaL-like"/>
</dbReference>
<evidence type="ECO:0000259" key="6">
    <source>
        <dbReference type="Pfam" id="PF04932"/>
    </source>
</evidence>
<feature type="domain" description="O-antigen ligase-related" evidence="6">
    <location>
        <begin position="211"/>
        <end position="358"/>
    </location>
</feature>
<feature type="transmembrane region" description="Helical" evidence="5">
    <location>
        <begin position="413"/>
        <end position="429"/>
    </location>
</feature>
<evidence type="ECO:0000256" key="1">
    <source>
        <dbReference type="ARBA" id="ARBA00004141"/>
    </source>
</evidence>
<keyword evidence="3 5" id="KW-1133">Transmembrane helix</keyword>
<dbReference type="PANTHER" id="PTHR37422:SF13">
    <property type="entry name" value="LIPOPOLYSACCHARIDE BIOSYNTHESIS PROTEIN PA4999-RELATED"/>
    <property type="match status" value="1"/>
</dbReference>
<dbReference type="GO" id="GO:0016020">
    <property type="term" value="C:membrane"/>
    <property type="evidence" value="ECO:0007669"/>
    <property type="project" value="UniProtKB-SubCell"/>
</dbReference>